<organism evidence="3 4">
    <name type="scientific">Yoonia rhodophyticola</name>
    <dbReference type="NCBI Taxonomy" id="3137370"/>
    <lineage>
        <taxon>Bacteria</taxon>
        <taxon>Pseudomonadati</taxon>
        <taxon>Pseudomonadota</taxon>
        <taxon>Alphaproteobacteria</taxon>
        <taxon>Rhodobacterales</taxon>
        <taxon>Paracoccaceae</taxon>
        <taxon>Yoonia</taxon>
    </lineage>
</organism>
<feature type="domain" description="HTH cro/C1-type" evidence="2">
    <location>
        <begin position="2"/>
        <end position="55"/>
    </location>
</feature>
<accession>A0AAN0MAY8</accession>
<dbReference type="GO" id="GO:0003677">
    <property type="term" value="F:DNA binding"/>
    <property type="evidence" value="ECO:0007669"/>
    <property type="project" value="InterPro"/>
</dbReference>
<feature type="region of interest" description="Disordered" evidence="1">
    <location>
        <begin position="1"/>
        <end position="37"/>
    </location>
</feature>
<dbReference type="InterPro" id="IPR001387">
    <property type="entry name" value="Cro/C1-type_HTH"/>
</dbReference>
<dbReference type="SMART" id="SM00530">
    <property type="entry name" value="HTH_XRE"/>
    <property type="match status" value="1"/>
</dbReference>
<dbReference type="RefSeq" id="WP_342077548.1">
    <property type="nucleotide sequence ID" value="NZ_CP151767.2"/>
</dbReference>
<evidence type="ECO:0000313" key="4">
    <source>
        <dbReference type="Proteomes" id="UP001470809"/>
    </source>
</evidence>
<dbReference type="InterPro" id="IPR010982">
    <property type="entry name" value="Lambda_DNA-bd_dom_sf"/>
</dbReference>
<dbReference type="SUPFAM" id="SSF47413">
    <property type="entry name" value="lambda repressor-like DNA-binding domains"/>
    <property type="match status" value="1"/>
</dbReference>
<dbReference type="Pfam" id="PF01381">
    <property type="entry name" value="HTH_3"/>
    <property type="match status" value="1"/>
</dbReference>
<protein>
    <submittedName>
        <fullName evidence="3">Helix-turn-helix domain-containing protein</fullName>
    </submittedName>
</protein>
<dbReference type="CDD" id="cd00093">
    <property type="entry name" value="HTH_XRE"/>
    <property type="match status" value="1"/>
</dbReference>
<dbReference type="EMBL" id="CP151767">
    <property type="protein sequence ID" value="WZU68255.1"/>
    <property type="molecule type" value="Genomic_DNA"/>
</dbReference>
<proteinExistence type="predicted"/>
<evidence type="ECO:0000256" key="1">
    <source>
        <dbReference type="SAM" id="MobiDB-lite"/>
    </source>
</evidence>
<dbReference type="KEGG" id="yrh:AABB31_04860"/>
<gene>
    <name evidence="3" type="ORF">AABB31_04860</name>
</gene>
<reference evidence="3" key="1">
    <citation type="submission" date="2024-08" db="EMBL/GenBank/DDBJ databases">
        <title>Phylogenomic analyses of a clade within the roseobacter group suggest taxonomic reassignments of species of the genera Aestuariivita, Citreicella, Loktanella, Nautella, Pelagibaca, Ruegeria, Thalassobius, Thiobacimonas and Tropicibacter, and the proposal o.</title>
        <authorList>
            <person name="Jeon C.O."/>
        </authorList>
    </citation>
    <scope>NUCLEOTIDE SEQUENCE</scope>
    <source>
        <strain evidence="3">SS1-5</strain>
    </source>
</reference>
<dbReference type="AlphaFoldDB" id="A0AAN0MAY8"/>
<dbReference type="Proteomes" id="UP001470809">
    <property type="component" value="Chromosome"/>
</dbReference>
<evidence type="ECO:0000313" key="3">
    <source>
        <dbReference type="EMBL" id="WZU68255.1"/>
    </source>
</evidence>
<keyword evidence="4" id="KW-1185">Reference proteome</keyword>
<dbReference type="PROSITE" id="PS50943">
    <property type="entry name" value="HTH_CROC1"/>
    <property type="match status" value="1"/>
</dbReference>
<sequence length="287" mass="32654">MARREARGLSQADLAAKVGSDTTTVSRWETGKNRPKGKETLSKLKAELDIEQAELDRLFLDWISDERHMKRYTIQGYEFLEANGMDEYDLLDRLIAIDTAVIPEIKREEEGTTDQWAPIFHASPYTWKLLTTGDEVAGYWHYICLNDEQFQLAKAGKLQESSLKDDMLVHLTHSGSERDFKMFISMIAIDSKHQEPDRSSKLLLSFIREFGRLAKAGFFFSEICAVALTPIGLQMCLDFGMQKVGRQEGIGDDLIEDVFLITGKDVPRRGFLAKNSLVANAYRKRFG</sequence>
<evidence type="ECO:0000259" key="2">
    <source>
        <dbReference type="PROSITE" id="PS50943"/>
    </source>
</evidence>
<name>A0AAN0MAY8_9RHOB</name>
<dbReference type="Gene3D" id="1.10.260.40">
    <property type="entry name" value="lambda repressor-like DNA-binding domains"/>
    <property type="match status" value="1"/>
</dbReference>